<evidence type="ECO:0000256" key="10">
    <source>
        <dbReference type="ARBA" id="ARBA00022842"/>
    </source>
</evidence>
<dbReference type="InterPro" id="IPR015824">
    <property type="entry name" value="Phosphoglycerate_kinase_N"/>
</dbReference>
<evidence type="ECO:0000256" key="12">
    <source>
        <dbReference type="RuleBase" id="RU000532"/>
    </source>
</evidence>
<proteinExistence type="inferred from homology"/>
<dbReference type="GO" id="GO:0005829">
    <property type="term" value="C:cytosol"/>
    <property type="evidence" value="ECO:0007669"/>
    <property type="project" value="TreeGrafter"/>
</dbReference>
<protein>
    <recommendedName>
        <fullName evidence="4 12">Phosphoglycerate kinase</fullName>
        <ecNumber evidence="4 12">2.7.2.3</ecNumber>
    </recommendedName>
</protein>
<keyword evidence="6" id="KW-0479">Metal-binding</keyword>
<dbReference type="PANTHER" id="PTHR11406:SF0">
    <property type="entry name" value="PHOSPHOGLYCERATE KINASE"/>
    <property type="match status" value="1"/>
</dbReference>
<dbReference type="GO" id="GO:0006094">
    <property type="term" value="P:gluconeogenesis"/>
    <property type="evidence" value="ECO:0007669"/>
    <property type="project" value="TreeGrafter"/>
</dbReference>
<dbReference type="InterPro" id="IPR001576">
    <property type="entry name" value="Phosphoglycerate_kinase"/>
</dbReference>
<name>A0A0R3QD97_9BILA</name>
<keyword evidence="5 12" id="KW-0808">Transferase</keyword>
<gene>
    <name evidence="14" type="ORF">BTMF_LOCUS3628</name>
</gene>
<reference evidence="14 15" key="2">
    <citation type="submission" date="2018-11" db="EMBL/GenBank/DDBJ databases">
        <authorList>
            <consortium name="Pathogen Informatics"/>
        </authorList>
    </citation>
    <scope>NUCLEOTIDE SEQUENCE [LARGE SCALE GENOMIC DNA]</scope>
</reference>
<evidence type="ECO:0000256" key="11">
    <source>
        <dbReference type="ARBA" id="ARBA00023152"/>
    </source>
</evidence>
<dbReference type="GO" id="GO:0005524">
    <property type="term" value="F:ATP binding"/>
    <property type="evidence" value="ECO:0007669"/>
    <property type="project" value="UniProtKB-KW"/>
</dbReference>
<dbReference type="InterPro" id="IPR036043">
    <property type="entry name" value="Phosphoglycerate_kinase_sf"/>
</dbReference>
<keyword evidence="15" id="KW-1185">Reference proteome</keyword>
<dbReference type="GO" id="GO:0043531">
    <property type="term" value="F:ADP binding"/>
    <property type="evidence" value="ECO:0007669"/>
    <property type="project" value="TreeGrafter"/>
</dbReference>
<dbReference type="SUPFAM" id="SSF53748">
    <property type="entry name" value="Phosphoglycerate kinase"/>
    <property type="match status" value="1"/>
</dbReference>
<dbReference type="STRING" id="42155.A0A0R3QD97"/>
<evidence type="ECO:0000313" key="14">
    <source>
        <dbReference type="EMBL" id="VDO15175.1"/>
    </source>
</evidence>
<organism evidence="16">
    <name type="scientific">Brugia timori</name>
    <dbReference type="NCBI Taxonomy" id="42155"/>
    <lineage>
        <taxon>Eukaryota</taxon>
        <taxon>Metazoa</taxon>
        <taxon>Ecdysozoa</taxon>
        <taxon>Nematoda</taxon>
        <taxon>Chromadorea</taxon>
        <taxon>Rhabditida</taxon>
        <taxon>Spirurina</taxon>
        <taxon>Spiruromorpha</taxon>
        <taxon>Filarioidea</taxon>
        <taxon>Onchocercidae</taxon>
        <taxon>Brugia</taxon>
    </lineage>
</organism>
<dbReference type="GO" id="GO:0004618">
    <property type="term" value="F:phosphoglycerate kinase activity"/>
    <property type="evidence" value="ECO:0007669"/>
    <property type="project" value="UniProtKB-EC"/>
</dbReference>
<dbReference type="Proteomes" id="UP000280834">
    <property type="component" value="Unassembled WGS sequence"/>
</dbReference>
<keyword evidence="8 12" id="KW-0418">Kinase</keyword>
<dbReference type="PANTHER" id="PTHR11406">
    <property type="entry name" value="PHOSPHOGLYCERATE KINASE"/>
    <property type="match status" value="1"/>
</dbReference>
<evidence type="ECO:0000256" key="5">
    <source>
        <dbReference type="ARBA" id="ARBA00022679"/>
    </source>
</evidence>
<keyword evidence="7" id="KW-0547">Nucleotide-binding</keyword>
<evidence type="ECO:0000313" key="15">
    <source>
        <dbReference type="Proteomes" id="UP000280834"/>
    </source>
</evidence>
<evidence type="ECO:0000256" key="4">
    <source>
        <dbReference type="ARBA" id="ARBA00013061"/>
    </source>
</evidence>
<dbReference type="FunFam" id="3.40.50.1260:FF:000017">
    <property type="entry name" value="Phosphoglycerate kinase"/>
    <property type="match status" value="1"/>
</dbReference>
<evidence type="ECO:0000256" key="13">
    <source>
        <dbReference type="RuleBase" id="RU000696"/>
    </source>
</evidence>
<dbReference type="GO" id="GO:0006096">
    <property type="term" value="P:glycolytic process"/>
    <property type="evidence" value="ECO:0007669"/>
    <property type="project" value="UniProtKB-UniPathway"/>
</dbReference>
<dbReference type="Pfam" id="PF00162">
    <property type="entry name" value="PGK"/>
    <property type="match status" value="1"/>
</dbReference>
<comment type="catalytic activity">
    <reaction evidence="12">
        <text>(2R)-3-phosphoglycerate + ATP = (2R)-3-phospho-glyceroyl phosphate + ADP</text>
        <dbReference type="Rhea" id="RHEA:14801"/>
        <dbReference type="ChEBI" id="CHEBI:30616"/>
        <dbReference type="ChEBI" id="CHEBI:57604"/>
        <dbReference type="ChEBI" id="CHEBI:58272"/>
        <dbReference type="ChEBI" id="CHEBI:456216"/>
        <dbReference type="EC" id="2.7.2.3"/>
    </reaction>
</comment>
<keyword evidence="11" id="KW-0324">Glycolysis</keyword>
<evidence type="ECO:0000256" key="2">
    <source>
        <dbReference type="ARBA" id="ARBA00004838"/>
    </source>
</evidence>
<dbReference type="GO" id="GO:0046872">
    <property type="term" value="F:metal ion binding"/>
    <property type="evidence" value="ECO:0007669"/>
    <property type="project" value="UniProtKB-KW"/>
</dbReference>
<dbReference type="EC" id="2.7.2.3" evidence="4 12"/>
<comment type="subunit">
    <text evidence="13">Monomer.</text>
</comment>
<evidence type="ECO:0000256" key="1">
    <source>
        <dbReference type="ARBA" id="ARBA00001946"/>
    </source>
</evidence>
<sequence>MDAVVDVTSKGAVTIIGGGDTATCCKKWKTGDKVSHVSTGGGASLELLEGKVLPGVDALSPA</sequence>
<dbReference type="UniPathway" id="UPA00109">
    <property type="reaction ID" value="UER00185"/>
</dbReference>
<dbReference type="WBParaSite" id="BTMF_0000433301-mRNA-1">
    <property type="protein sequence ID" value="BTMF_0000433301-mRNA-1"/>
    <property type="gene ID" value="BTMF_0000433301"/>
</dbReference>
<keyword evidence="9" id="KW-0067">ATP-binding</keyword>
<dbReference type="AlphaFoldDB" id="A0A0R3QD97"/>
<dbReference type="EMBL" id="UZAG01003329">
    <property type="protein sequence ID" value="VDO15175.1"/>
    <property type="molecule type" value="Genomic_DNA"/>
</dbReference>
<accession>A0A0R3QD97</accession>
<evidence type="ECO:0000256" key="8">
    <source>
        <dbReference type="ARBA" id="ARBA00022777"/>
    </source>
</evidence>
<comment type="cofactor">
    <cofactor evidence="1">
        <name>Mg(2+)</name>
        <dbReference type="ChEBI" id="CHEBI:18420"/>
    </cofactor>
</comment>
<evidence type="ECO:0000256" key="3">
    <source>
        <dbReference type="ARBA" id="ARBA00008982"/>
    </source>
</evidence>
<comment type="pathway">
    <text evidence="2 12">Carbohydrate degradation; glycolysis; pyruvate from D-glyceraldehyde 3-phosphate: step 2/5.</text>
</comment>
<keyword evidence="10" id="KW-0460">Magnesium</keyword>
<dbReference type="Gene3D" id="3.40.50.1260">
    <property type="entry name" value="Phosphoglycerate kinase, N-terminal domain"/>
    <property type="match status" value="2"/>
</dbReference>
<dbReference type="PRINTS" id="PR00477">
    <property type="entry name" value="PHGLYCKINASE"/>
</dbReference>
<evidence type="ECO:0000256" key="9">
    <source>
        <dbReference type="ARBA" id="ARBA00022840"/>
    </source>
</evidence>
<comment type="similarity">
    <text evidence="3 12">Belongs to the phosphoglycerate kinase family.</text>
</comment>
<reference evidence="16" key="1">
    <citation type="submission" date="2017-02" db="UniProtKB">
        <authorList>
            <consortium name="WormBaseParasite"/>
        </authorList>
    </citation>
    <scope>IDENTIFICATION</scope>
</reference>
<evidence type="ECO:0000313" key="16">
    <source>
        <dbReference type="WBParaSite" id="BTMF_0000433301-mRNA-1"/>
    </source>
</evidence>
<evidence type="ECO:0000256" key="6">
    <source>
        <dbReference type="ARBA" id="ARBA00022723"/>
    </source>
</evidence>
<evidence type="ECO:0000256" key="7">
    <source>
        <dbReference type="ARBA" id="ARBA00022741"/>
    </source>
</evidence>